<dbReference type="InterPro" id="IPR044059">
    <property type="entry name" value="Csn1/TTC4_wheel"/>
</dbReference>
<evidence type="ECO:0000256" key="1">
    <source>
        <dbReference type="ARBA" id="ARBA00022737"/>
    </source>
</evidence>
<evidence type="ECO:0000313" key="5">
    <source>
        <dbReference type="EMBL" id="CAG9807917.1"/>
    </source>
</evidence>
<evidence type="ECO:0000313" key="6">
    <source>
        <dbReference type="Proteomes" id="UP001153620"/>
    </source>
</evidence>
<dbReference type="Proteomes" id="UP001153620">
    <property type="component" value="Chromosome 3"/>
</dbReference>
<dbReference type="SUPFAM" id="SSF48452">
    <property type="entry name" value="TPR-like"/>
    <property type="match status" value="1"/>
</dbReference>
<evidence type="ECO:0000259" key="4">
    <source>
        <dbReference type="Pfam" id="PF18972"/>
    </source>
</evidence>
<proteinExistence type="inferred from homology"/>
<dbReference type="PANTHER" id="PTHR46035:SF1">
    <property type="entry name" value="TETRATRICOPEPTIDE REPEAT PROTEIN 4"/>
    <property type="match status" value="1"/>
</dbReference>
<comment type="similarity">
    <text evidence="3">Belongs to the TTC4 family.</text>
</comment>
<dbReference type="GO" id="GO:0005634">
    <property type="term" value="C:nucleus"/>
    <property type="evidence" value="ECO:0007669"/>
    <property type="project" value="TreeGrafter"/>
</dbReference>
<organism evidence="5 6">
    <name type="scientific">Chironomus riparius</name>
    <dbReference type="NCBI Taxonomy" id="315576"/>
    <lineage>
        <taxon>Eukaryota</taxon>
        <taxon>Metazoa</taxon>
        <taxon>Ecdysozoa</taxon>
        <taxon>Arthropoda</taxon>
        <taxon>Hexapoda</taxon>
        <taxon>Insecta</taxon>
        <taxon>Pterygota</taxon>
        <taxon>Neoptera</taxon>
        <taxon>Endopterygota</taxon>
        <taxon>Diptera</taxon>
        <taxon>Nematocera</taxon>
        <taxon>Chironomoidea</taxon>
        <taxon>Chironomidae</taxon>
        <taxon>Chironominae</taxon>
        <taxon>Chironomus</taxon>
    </lineage>
</organism>
<dbReference type="SMART" id="SM00028">
    <property type="entry name" value="TPR"/>
    <property type="match status" value="3"/>
</dbReference>
<keyword evidence="1" id="KW-0677">Repeat</keyword>
<dbReference type="Gene3D" id="1.25.40.10">
    <property type="entry name" value="Tetratricopeptide repeat domain"/>
    <property type="match status" value="1"/>
</dbReference>
<reference evidence="5" key="1">
    <citation type="submission" date="2022-01" db="EMBL/GenBank/DDBJ databases">
        <authorList>
            <person name="King R."/>
        </authorList>
    </citation>
    <scope>NUCLEOTIDE SEQUENCE</scope>
</reference>
<evidence type="ECO:0000256" key="3">
    <source>
        <dbReference type="ARBA" id="ARBA00023602"/>
    </source>
</evidence>
<name>A0A9N9WVT8_9DIPT</name>
<dbReference type="PANTHER" id="PTHR46035">
    <property type="entry name" value="TETRATRICOPEPTIDE REPEAT PROTEIN 4"/>
    <property type="match status" value="1"/>
</dbReference>
<dbReference type="OrthoDB" id="420195at2759"/>
<dbReference type="EMBL" id="OU895879">
    <property type="protein sequence ID" value="CAG9807917.1"/>
    <property type="molecule type" value="Genomic_DNA"/>
</dbReference>
<gene>
    <name evidence="5" type="ORF">CHIRRI_LOCUS10763</name>
</gene>
<dbReference type="InterPro" id="IPR011990">
    <property type="entry name" value="TPR-like_helical_dom_sf"/>
</dbReference>
<dbReference type="GO" id="GO:0005829">
    <property type="term" value="C:cytosol"/>
    <property type="evidence" value="ECO:0007669"/>
    <property type="project" value="TreeGrafter"/>
</dbReference>
<dbReference type="GO" id="GO:0030544">
    <property type="term" value="F:Hsp70 protein binding"/>
    <property type="evidence" value="ECO:0007669"/>
    <property type="project" value="TreeGrafter"/>
</dbReference>
<keyword evidence="6" id="KW-1185">Reference proteome</keyword>
<evidence type="ECO:0000256" key="2">
    <source>
        <dbReference type="ARBA" id="ARBA00022803"/>
    </source>
</evidence>
<dbReference type="AlphaFoldDB" id="A0A9N9WVT8"/>
<dbReference type="InterPro" id="IPR019734">
    <property type="entry name" value="TPR_rpt"/>
</dbReference>
<dbReference type="GO" id="GO:0051879">
    <property type="term" value="F:Hsp90 protein binding"/>
    <property type="evidence" value="ECO:0007669"/>
    <property type="project" value="InterPro"/>
</dbReference>
<accession>A0A9N9WVT8</accession>
<dbReference type="Pfam" id="PF18972">
    <property type="entry name" value="Wheel"/>
    <property type="match status" value="1"/>
</dbReference>
<dbReference type="GO" id="GO:0006457">
    <property type="term" value="P:protein folding"/>
    <property type="evidence" value="ECO:0007669"/>
    <property type="project" value="TreeGrafter"/>
</dbReference>
<feature type="domain" description="Cns1/TTC4 wheel" evidence="4">
    <location>
        <begin position="277"/>
        <end position="380"/>
    </location>
</feature>
<sequence>MSSSKTKISEEERIKLAEKLDRDLDEFIGSLEQKRYKDGWSEENWQEEFDRHPFFMKKAPEPGEEIHPMLEGLQQLKFDPEENSPEELAEKYKEDGNYWMKHKKYRIAIMNYTEGLNHSSGHENKELIANLYNNRSLAQFLLQNYRSAYVDAQNALKYKSKYDKVKLRIIKCNMELKKYDEACKDVEKFILEDPSNKDLIDVQKTALAKKAEKLRNERKAQMEEKKKRQEFQTLVQVLIQRNVKFEEIQRGDLISLLSIETIRPKIEPLENFPVSLDQQGSLYWPIVFCYPEFTITDILQRTHEMQTLNECLDDMFSSDETSAHNYKNPKSLHIYFENRLKCQVYKANPIIPIKDVVSDINFYIYNGYLMFYVLPPNSKAESDFLNQKKGFLKLLKK</sequence>
<keyword evidence="2" id="KW-0802">TPR repeat</keyword>
<protein>
    <recommendedName>
        <fullName evidence="4">Cns1/TTC4 wheel domain-containing protein</fullName>
    </recommendedName>
</protein>
<reference evidence="5" key="2">
    <citation type="submission" date="2022-10" db="EMBL/GenBank/DDBJ databases">
        <authorList>
            <consortium name="ENA_rothamsted_submissions"/>
            <consortium name="culmorum"/>
            <person name="King R."/>
        </authorList>
    </citation>
    <scope>NUCLEOTIDE SEQUENCE</scope>
</reference>